<proteinExistence type="predicted"/>
<organism evidence="2 3">
    <name type="scientific">Aphis gossypii</name>
    <name type="common">Cotton aphid</name>
    <dbReference type="NCBI Taxonomy" id="80765"/>
    <lineage>
        <taxon>Eukaryota</taxon>
        <taxon>Metazoa</taxon>
        <taxon>Ecdysozoa</taxon>
        <taxon>Arthropoda</taxon>
        <taxon>Hexapoda</taxon>
        <taxon>Insecta</taxon>
        <taxon>Pterygota</taxon>
        <taxon>Neoptera</taxon>
        <taxon>Paraneoptera</taxon>
        <taxon>Hemiptera</taxon>
        <taxon>Sternorrhyncha</taxon>
        <taxon>Aphidomorpha</taxon>
        <taxon>Aphidoidea</taxon>
        <taxon>Aphididae</taxon>
        <taxon>Aphidini</taxon>
        <taxon>Aphis</taxon>
        <taxon>Aphis</taxon>
    </lineage>
</organism>
<sequence length="168" mass="19232">MIYFIRSHAGEDIDIVETLKEIRHRKRDGHTFNFAGRTSFVWNSTYGAAGVRKVSVRFDERLSREWRGNALYRQTGRLVYSGTTTVYSHRRAPNSTDVDDNNNPPPPSRRRRRPPPLSVRQAPIPAAAAVHLIANAIYFYIFPERKILRGGGTYTLSHAHDNNNISIR</sequence>
<feature type="region of interest" description="Disordered" evidence="1">
    <location>
        <begin position="89"/>
        <end position="119"/>
    </location>
</feature>
<accession>A0A9P0NFT6</accession>
<evidence type="ECO:0000256" key="1">
    <source>
        <dbReference type="SAM" id="MobiDB-lite"/>
    </source>
</evidence>
<gene>
    <name evidence="2" type="ORF">APHIGO_LOCUS4090</name>
</gene>
<evidence type="ECO:0000313" key="3">
    <source>
        <dbReference type="Proteomes" id="UP001154329"/>
    </source>
</evidence>
<reference evidence="2" key="2">
    <citation type="submission" date="2022-10" db="EMBL/GenBank/DDBJ databases">
        <authorList>
            <consortium name="ENA_rothamsted_submissions"/>
            <consortium name="culmorum"/>
            <person name="King R."/>
        </authorList>
    </citation>
    <scope>NUCLEOTIDE SEQUENCE</scope>
</reference>
<protein>
    <submittedName>
        <fullName evidence="2">Uncharacterized protein</fullName>
    </submittedName>
</protein>
<dbReference type="AlphaFoldDB" id="A0A9P0NFT6"/>
<dbReference type="EMBL" id="OU899035">
    <property type="protein sequence ID" value="CAH1720692.1"/>
    <property type="molecule type" value="Genomic_DNA"/>
</dbReference>
<keyword evidence="3" id="KW-1185">Reference proteome</keyword>
<reference evidence="2" key="1">
    <citation type="submission" date="2022-02" db="EMBL/GenBank/DDBJ databases">
        <authorList>
            <person name="King R."/>
        </authorList>
    </citation>
    <scope>NUCLEOTIDE SEQUENCE</scope>
</reference>
<name>A0A9P0NFT6_APHGO</name>
<evidence type="ECO:0000313" key="2">
    <source>
        <dbReference type="EMBL" id="CAH1720692.1"/>
    </source>
</evidence>
<dbReference type="Proteomes" id="UP001154329">
    <property type="component" value="Chromosome 2"/>
</dbReference>